<dbReference type="SUPFAM" id="SSF53756">
    <property type="entry name" value="UDP-Glycosyltransferase/glycogen phosphorylase"/>
    <property type="match status" value="1"/>
</dbReference>
<dbReference type="PANTHER" id="PTHR46401:SF2">
    <property type="entry name" value="GLYCOSYLTRANSFERASE WBBK-RELATED"/>
    <property type="match status" value="1"/>
</dbReference>
<feature type="domain" description="Glycosyltransferase subfamily 4-like N-terminal" evidence="3">
    <location>
        <begin position="94"/>
        <end position="152"/>
    </location>
</feature>
<evidence type="ECO:0000313" key="5">
    <source>
        <dbReference type="Proteomes" id="UP000646365"/>
    </source>
</evidence>
<protein>
    <submittedName>
        <fullName evidence="4">Mannosyltransferase</fullName>
    </submittedName>
</protein>
<evidence type="ECO:0000313" key="4">
    <source>
        <dbReference type="EMBL" id="GGF27533.1"/>
    </source>
</evidence>
<accession>A0A8J2YVY5</accession>
<evidence type="ECO:0000259" key="3">
    <source>
        <dbReference type="Pfam" id="PF13439"/>
    </source>
</evidence>
<dbReference type="EMBL" id="BMJQ01000009">
    <property type="protein sequence ID" value="GGF27533.1"/>
    <property type="molecule type" value="Genomic_DNA"/>
</dbReference>
<dbReference type="GO" id="GO:0009103">
    <property type="term" value="P:lipopolysaccharide biosynthetic process"/>
    <property type="evidence" value="ECO:0007669"/>
    <property type="project" value="TreeGrafter"/>
</dbReference>
<reference evidence="4" key="1">
    <citation type="journal article" date="2014" name="Int. J. Syst. Evol. Microbiol.">
        <title>Complete genome sequence of Corynebacterium casei LMG S-19264T (=DSM 44701T), isolated from a smear-ripened cheese.</title>
        <authorList>
            <consortium name="US DOE Joint Genome Institute (JGI-PGF)"/>
            <person name="Walter F."/>
            <person name="Albersmeier A."/>
            <person name="Kalinowski J."/>
            <person name="Ruckert C."/>
        </authorList>
    </citation>
    <scope>NUCLEOTIDE SEQUENCE</scope>
    <source>
        <strain evidence="4">CGMCC 1.15725</strain>
    </source>
</reference>
<dbReference type="CDD" id="cd03809">
    <property type="entry name" value="GT4_MtfB-like"/>
    <property type="match status" value="1"/>
</dbReference>
<evidence type="ECO:0000256" key="1">
    <source>
        <dbReference type="ARBA" id="ARBA00022679"/>
    </source>
</evidence>
<keyword evidence="4" id="KW-0328">Glycosyltransferase</keyword>
<dbReference type="InterPro" id="IPR001296">
    <property type="entry name" value="Glyco_trans_1"/>
</dbReference>
<sequence length="352" mass="38963">MQDESGIQVNTRILSHRLSGAQRYLTEILACLPQNITRIAPEKFHHGGRGHLWEQGILPALFRGGKGSVLWSPSITGPLLVRRQVVTCFDTSVFDVPDDRDPTFVKFYKWLMPKLYPRVEKIIAISEFTRKQIVRHTGVPYSKVEMISCGVSDRFHPHDAQAIIEMRTALKIPRDRPYILSLCTLQPAKNLSTLLAAWQQLENRISDDVMLILAGGSGKSDVYSKLDLNHVPRNTLLTGHVNDALLPALIAGARGFVFPSRYEGFGLPPLEAMASGTPVISSNATSLPEVVGDAGILLDPNKPHDFAAAILSLVEDDRLHSDLARKGLERAKMFPWSSAGEQTHRLLRAVLG</sequence>
<reference evidence="4" key="2">
    <citation type="submission" date="2020-09" db="EMBL/GenBank/DDBJ databases">
        <authorList>
            <person name="Sun Q."/>
            <person name="Zhou Y."/>
        </authorList>
    </citation>
    <scope>NUCLEOTIDE SEQUENCE</scope>
    <source>
        <strain evidence="4">CGMCC 1.15725</strain>
    </source>
</reference>
<dbReference type="PANTHER" id="PTHR46401">
    <property type="entry name" value="GLYCOSYLTRANSFERASE WBBK-RELATED"/>
    <property type="match status" value="1"/>
</dbReference>
<dbReference type="Gene3D" id="3.40.50.2000">
    <property type="entry name" value="Glycogen Phosphorylase B"/>
    <property type="match status" value="2"/>
</dbReference>
<dbReference type="GO" id="GO:0016757">
    <property type="term" value="F:glycosyltransferase activity"/>
    <property type="evidence" value="ECO:0007669"/>
    <property type="project" value="UniProtKB-KW"/>
</dbReference>
<dbReference type="Pfam" id="PF13439">
    <property type="entry name" value="Glyco_transf_4"/>
    <property type="match status" value="1"/>
</dbReference>
<gene>
    <name evidence="4" type="ORF">GCM10011611_36950</name>
</gene>
<dbReference type="RefSeq" id="WP_189048412.1">
    <property type="nucleotide sequence ID" value="NZ_BMJQ01000009.1"/>
</dbReference>
<keyword evidence="5" id="KW-1185">Reference proteome</keyword>
<dbReference type="AlphaFoldDB" id="A0A8J2YVY5"/>
<evidence type="ECO:0000259" key="2">
    <source>
        <dbReference type="Pfam" id="PF00534"/>
    </source>
</evidence>
<keyword evidence="1" id="KW-0808">Transferase</keyword>
<comment type="caution">
    <text evidence="4">The sequence shown here is derived from an EMBL/GenBank/DDBJ whole genome shotgun (WGS) entry which is preliminary data.</text>
</comment>
<dbReference type="Pfam" id="PF00534">
    <property type="entry name" value="Glycos_transf_1"/>
    <property type="match status" value="1"/>
</dbReference>
<organism evidence="4 5">
    <name type="scientific">Aliidongia dinghuensis</name>
    <dbReference type="NCBI Taxonomy" id="1867774"/>
    <lineage>
        <taxon>Bacteria</taxon>
        <taxon>Pseudomonadati</taxon>
        <taxon>Pseudomonadota</taxon>
        <taxon>Alphaproteobacteria</taxon>
        <taxon>Rhodospirillales</taxon>
        <taxon>Dongiaceae</taxon>
        <taxon>Aliidongia</taxon>
    </lineage>
</organism>
<name>A0A8J2YVY5_9PROT</name>
<dbReference type="InterPro" id="IPR028098">
    <property type="entry name" value="Glyco_trans_4-like_N"/>
</dbReference>
<proteinExistence type="predicted"/>
<dbReference type="Proteomes" id="UP000646365">
    <property type="component" value="Unassembled WGS sequence"/>
</dbReference>
<feature type="domain" description="Glycosyl transferase family 1" evidence="2">
    <location>
        <begin position="165"/>
        <end position="327"/>
    </location>
</feature>